<sequence length="408" mass="45965">MSLNNDEELALTHYRTAFSQSQTTRDPQWSTPTLLLLHAPKHSEMLLHLILAVSLHDMPSNPDNVSRPRQLGHKHYEKSTEQLMQALQCENPADNLAVLASFYCIHMYMSRSSGTIISKLDRLSLTAIDHLTKHNLIVSTYGQSSLTDQKSTKSDAERSLIACVIMWLLKIDAQGSFLGCKPNLANHFPAHPEQLSAIQAESRLALQLNWGTEYPISQSIRDIENCLPVDMMTDMLVLSCKTSGFSHKPQCTVVDVMQESLRKEFAALEIRYGAVFYYGSSDMTLQPAMKLNCANSATIFYALRIYFARCRSSSFGAESLSEIKTALSQLLRFAMYVSPAGSQQPVYEFQWSLFIAAIETNDMIHQEWLQGRITDHRLRKSLQGISTFKRNNLGIMSLSKVKETILAT</sequence>
<evidence type="ECO:0008006" key="3">
    <source>
        <dbReference type="Google" id="ProtNLM"/>
    </source>
</evidence>
<keyword evidence="2" id="KW-1185">Reference proteome</keyword>
<dbReference type="AlphaFoldDB" id="A0A4Z1L1C7"/>
<comment type="caution">
    <text evidence="1">The sequence shown here is derived from an EMBL/GenBank/DDBJ whole genome shotgun (WGS) entry which is preliminary data.</text>
</comment>
<organism evidence="1 2">
    <name type="scientific">Botrytis porri</name>
    <dbReference type="NCBI Taxonomy" id="87229"/>
    <lineage>
        <taxon>Eukaryota</taxon>
        <taxon>Fungi</taxon>
        <taxon>Dikarya</taxon>
        <taxon>Ascomycota</taxon>
        <taxon>Pezizomycotina</taxon>
        <taxon>Leotiomycetes</taxon>
        <taxon>Helotiales</taxon>
        <taxon>Sclerotiniaceae</taxon>
        <taxon>Botrytis</taxon>
    </lineage>
</organism>
<dbReference type="Proteomes" id="UP000297280">
    <property type="component" value="Unassembled WGS sequence"/>
</dbReference>
<dbReference type="EMBL" id="PQXO01000059">
    <property type="protein sequence ID" value="TGO90574.1"/>
    <property type="molecule type" value="Genomic_DNA"/>
</dbReference>
<name>A0A4Z1L1C7_9HELO</name>
<evidence type="ECO:0000313" key="2">
    <source>
        <dbReference type="Proteomes" id="UP000297280"/>
    </source>
</evidence>
<reference evidence="1 2" key="1">
    <citation type="submission" date="2017-12" db="EMBL/GenBank/DDBJ databases">
        <title>Comparative genomics of Botrytis spp.</title>
        <authorList>
            <person name="Valero-Jimenez C.A."/>
            <person name="Tapia P."/>
            <person name="Veloso J."/>
            <person name="Silva-Moreno E."/>
            <person name="Staats M."/>
            <person name="Valdes J.H."/>
            <person name="Van Kan J.A.L."/>
        </authorList>
    </citation>
    <scope>NUCLEOTIDE SEQUENCE [LARGE SCALE GENOMIC DNA]</scope>
    <source>
        <strain evidence="1 2">MUCL3349</strain>
    </source>
</reference>
<proteinExistence type="predicted"/>
<gene>
    <name evidence="1" type="ORF">BPOR_0059g00170</name>
</gene>
<accession>A0A4Z1L1C7</accession>
<evidence type="ECO:0000313" key="1">
    <source>
        <dbReference type="EMBL" id="TGO90574.1"/>
    </source>
</evidence>
<protein>
    <recommendedName>
        <fullName evidence="3">Transcription factor domain-containing protein</fullName>
    </recommendedName>
</protein>